<keyword evidence="2" id="KW-1185">Reference proteome</keyword>
<evidence type="ECO:0000313" key="2">
    <source>
        <dbReference type="Proteomes" id="UP001227230"/>
    </source>
</evidence>
<dbReference type="Proteomes" id="UP001227230">
    <property type="component" value="Chromosome 10"/>
</dbReference>
<reference evidence="1 2" key="1">
    <citation type="journal article" date="2023" name="Hortic Res">
        <title>The complete reference genome for grapevine (Vitis vinifera L.) genetics and breeding.</title>
        <authorList>
            <person name="Shi X."/>
            <person name="Cao S."/>
            <person name="Wang X."/>
            <person name="Huang S."/>
            <person name="Wang Y."/>
            <person name="Liu Z."/>
            <person name="Liu W."/>
            <person name="Leng X."/>
            <person name="Peng Y."/>
            <person name="Wang N."/>
            <person name="Wang Y."/>
            <person name="Ma Z."/>
            <person name="Xu X."/>
            <person name="Zhang F."/>
            <person name="Xue H."/>
            <person name="Zhong H."/>
            <person name="Wang Y."/>
            <person name="Zhang K."/>
            <person name="Velt A."/>
            <person name="Avia K."/>
            <person name="Holtgrawe D."/>
            <person name="Grimplet J."/>
            <person name="Matus J.T."/>
            <person name="Ware D."/>
            <person name="Wu X."/>
            <person name="Wang H."/>
            <person name="Liu C."/>
            <person name="Fang Y."/>
            <person name="Rustenholz C."/>
            <person name="Cheng Z."/>
            <person name="Xiao H."/>
            <person name="Zhou Y."/>
        </authorList>
    </citation>
    <scope>NUCLEOTIDE SEQUENCE [LARGE SCALE GENOMIC DNA]</scope>
    <source>
        <strain evidence="2">cv. Pinot noir / PN40024</strain>
        <tissue evidence="1">Leaf</tissue>
    </source>
</reference>
<protein>
    <submittedName>
        <fullName evidence="1">Uncharacterized protein</fullName>
    </submittedName>
</protein>
<proteinExistence type="predicted"/>
<sequence>MVANTRAKFCEQQHKWRQSPYLVTTHTPSATPIDVPNREKLDVLLESFPTFTSMEPSTSHMNELFPILERVPMDMTIDPQWNFMACVPLGTVDETIEAIMHLTNYLAMQMMEEAEICQLKLDMATTESSKAKVEKEGAQLKRELKQTVPDLAEKKELEAAYQ</sequence>
<evidence type="ECO:0000313" key="1">
    <source>
        <dbReference type="EMBL" id="WJZ97487.1"/>
    </source>
</evidence>
<dbReference type="EMBL" id="CP126657">
    <property type="protein sequence ID" value="WJZ97487.1"/>
    <property type="molecule type" value="Genomic_DNA"/>
</dbReference>
<accession>A0ABY9CQI2</accession>
<gene>
    <name evidence="1" type="ORF">VitviT2T_016088</name>
</gene>
<name>A0ABY9CQI2_VITVI</name>
<organism evidence="1 2">
    <name type="scientific">Vitis vinifera</name>
    <name type="common">Grape</name>
    <dbReference type="NCBI Taxonomy" id="29760"/>
    <lineage>
        <taxon>Eukaryota</taxon>
        <taxon>Viridiplantae</taxon>
        <taxon>Streptophyta</taxon>
        <taxon>Embryophyta</taxon>
        <taxon>Tracheophyta</taxon>
        <taxon>Spermatophyta</taxon>
        <taxon>Magnoliopsida</taxon>
        <taxon>eudicotyledons</taxon>
        <taxon>Gunneridae</taxon>
        <taxon>Pentapetalae</taxon>
        <taxon>rosids</taxon>
        <taxon>Vitales</taxon>
        <taxon>Vitaceae</taxon>
        <taxon>Viteae</taxon>
        <taxon>Vitis</taxon>
    </lineage>
</organism>